<dbReference type="Pfam" id="PF01346">
    <property type="entry name" value="FKBP_N"/>
    <property type="match status" value="1"/>
</dbReference>
<proteinExistence type="inferred from homology"/>
<keyword evidence="10" id="KW-1185">Reference proteome</keyword>
<dbReference type="Proteomes" id="UP000325372">
    <property type="component" value="Unassembled WGS sequence"/>
</dbReference>
<comment type="caution">
    <text evidence="9">The sequence shown here is derived from an EMBL/GenBank/DDBJ whole genome shotgun (WGS) entry which is preliminary data.</text>
</comment>
<evidence type="ECO:0000256" key="2">
    <source>
        <dbReference type="ARBA" id="ARBA00006577"/>
    </source>
</evidence>
<reference evidence="9 10" key="1">
    <citation type="submission" date="2019-09" db="EMBL/GenBank/DDBJ databases">
        <title>Wenzhouxiangella sp. Genome sequencing and assembly.</title>
        <authorList>
            <person name="Zhang R."/>
        </authorList>
    </citation>
    <scope>NUCLEOTIDE SEQUENCE [LARGE SCALE GENOMIC DNA]</scope>
    <source>
        <strain evidence="9 10">W260</strain>
    </source>
</reference>
<dbReference type="AlphaFoldDB" id="A0A5N0TFA3"/>
<accession>A0A5N0TFA3</accession>
<dbReference type="InterPro" id="IPR001179">
    <property type="entry name" value="PPIase_FKBP_dom"/>
</dbReference>
<keyword evidence="3 5" id="KW-0697">Rotamase</keyword>
<dbReference type="RefSeq" id="WP_150863265.1">
    <property type="nucleotide sequence ID" value="NZ_VYXP01000003.1"/>
</dbReference>
<dbReference type="GO" id="GO:0003755">
    <property type="term" value="F:peptidyl-prolyl cis-trans isomerase activity"/>
    <property type="evidence" value="ECO:0007669"/>
    <property type="project" value="UniProtKB-UniRule"/>
</dbReference>
<dbReference type="SUPFAM" id="SSF54534">
    <property type="entry name" value="FKBP-like"/>
    <property type="match status" value="1"/>
</dbReference>
<organism evidence="9 10">
    <name type="scientific">Marinihelvus fidelis</name>
    <dbReference type="NCBI Taxonomy" id="2613842"/>
    <lineage>
        <taxon>Bacteria</taxon>
        <taxon>Pseudomonadati</taxon>
        <taxon>Pseudomonadota</taxon>
        <taxon>Gammaproteobacteria</taxon>
        <taxon>Chromatiales</taxon>
        <taxon>Wenzhouxiangellaceae</taxon>
        <taxon>Marinihelvus</taxon>
    </lineage>
</organism>
<dbReference type="EMBL" id="VYXP01000003">
    <property type="protein sequence ID" value="KAA9132556.1"/>
    <property type="molecule type" value="Genomic_DNA"/>
</dbReference>
<sequence>MRSRFALAFLMVLASGTAVAQDLSTDKGKLSYAMGWNFGTELKSRPDTFDSASVTSAISDAMAGGEPQLEVAEMQALLQAFQQQVQQEQLAMLQQLAADNQTKADEFLAANRSKTGIVALPSGIQYRIIEEGEGSRPALTSTVRVHYRSSKIDGREMDSSFARGTPEEFVVSNVLKGWQEVLPLMKTGATWQVFVPPELAFGQRGNPPAVGPNEALQFDLKLVEIVEP</sequence>
<dbReference type="InterPro" id="IPR046357">
    <property type="entry name" value="PPIase_dom_sf"/>
</dbReference>
<evidence type="ECO:0000313" key="10">
    <source>
        <dbReference type="Proteomes" id="UP000325372"/>
    </source>
</evidence>
<evidence type="ECO:0000259" key="8">
    <source>
        <dbReference type="PROSITE" id="PS50059"/>
    </source>
</evidence>
<dbReference type="PROSITE" id="PS50059">
    <property type="entry name" value="FKBP_PPIASE"/>
    <property type="match status" value="1"/>
</dbReference>
<evidence type="ECO:0000256" key="7">
    <source>
        <dbReference type="SAM" id="SignalP"/>
    </source>
</evidence>
<feature type="chain" id="PRO_5024393999" description="Peptidyl-prolyl cis-trans isomerase" evidence="7">
    <location>
        <begin position="21"/>
        <end position="228"/>
    </location>
</feature>
<protein>
    <recommendedName>
        <fullName evidence="6">Peptidyl-prolyl cis-trans isomerase</fullName>
        <ecNumber evidence="6">5.2.1.8</ecNumber>
    </recommendedName>
</protein>
<keyword evidence="7" id="KW-0732">Signal</keyword>
<comment type="catalytic activity">
    <reaction evidence="1 5 6">
        <text>[protein]-peptidylproline (omega=180) = [protein]-peptidylproline (omega=0)</text>
        <dbReference type="Rhea" id="RHEA:16237"/>
        <dbReference type="Rhea" id="RHEA-COMP:10747"/>
        <dbReference type="Rhea" id="RHEA-COMP:10748"/>
        <dbReference type="ChEBI" id="CHEBI:83833"/>
        <dbReference type="ChEBI" id="CHEBI:83834"/>
        <dbReference type="EC" id="5.2.1.8"/>
    </reaction>
</comment>
<feature type="signal peptide" evidence="7">
    <location>
        <begin position="1"/>
        <end position="20"/>
    </location>
</feature>
<dbReference type="GO" id="GO:0006457">
    <property type="term" value="P:protein folding"/>
    <property type="evidence" value="ECO:0007669"/>
    <property type="project" value="InterPro"/>
</dbReference>
<evidence type="ECO:0000256" key="1">
    <source>
        <dbReference type="ARBA" id="ARBA00000971"/>
    </source>
</evidence>
<dbReference type="EC" id="5.2.1.8" evidence="6"/>
<dbReference type="Gene3D" id="3.10.50.40">
    <property type="match status" value="1"/>
</dbReference>
<evidence type="ECO:0000256" key="5">
    <source>
        <dbReference type="PROSITE-ProRule" id="PRU00277"/>
    </source>
</evidence>
<name>A0A5N0TFA3_9GAMM</name>
<dbReference type="PANTHER" id="PTHR43811">
    <property type="entry name" value="FKBP-TYPE PEPTIDYL-PROLYL CIS-TRANS ISOMERASE FKPA"/>
    <property type="match status" value="1"/>
</dbReference>
<dbReference type="InterPro" id="IPR036944">
    <property type="entry name" value="PPIase_FKBP_N_sf"/>
</dbReference>
<dbReference type="Gene3D" id="1.10.287.460">
    <property type="entry name" value="Peptidyl-prolyl cis-trans isomerase, FKBP-type, N-terminal domain"/>
    <property type="match status" value="1"/>
</dbReference>
<keyword evidence="4 5" id="KW-0413">Isomerase</keyword>
<evidence type="ECO:0000313" key="9">
    <source>
        <dbReference type="EMBL" id="KAA9132556.1"/>
    </source>
</evidence>
<evidence type="ECO:0000256" key="4">
    <source>
        <dbReference type="ARBA" id="ARBA00023235"/>
    </source>
</evidence>
<dbReference type="InterPro" id="IPR000774">
    <property type="entry name" value="PPIase_FKBP_N"/>
</dbReference>
<dbReference type="Pfam" id="PF00254">
    <property type="entry name" value="FKBP_C"/>
    <property type="match status" value="1"/>
</dbReference>
<evidence type="ECO:0000256" key="6">
    <source>
        <dbReference type="RuleBase" id="RU003915"/>
    </source>
</evidence>
<evidence type="ECO:0000256" key="3">
    <source>
        <dbReference type="ARBA" id="ARBA00023110"/>
    </source>
</evidence>
<feature type="domain" description="PPIase FKBP-type" evidence="8">
    <location>
        <begin position="140"/>
        <end position="226"/>
    </location>
</feature>
<dbReference type="PANTHER" id="PTHR43811:SF19">
    <property type="entry name" value="39 KDA FK506-BINDING NUCLEAR PROTEIN"/>
    <property type="match status" value="1"/>
</dbReference>
<gene>
    <name evidence="9" type="ORF">F3N42_04870</name>
</gene>
<comment type="similarity">
    <text evidence="2 6">Belongs to the FKBP-type PPIase family.</text>
</comment>